<comment type="caution">
    <text evidence="1">The sequence shown here is derived from an EMBL/GenBank/DDBJ whole genome shotgun (WGS) entry which is preliminary data.</text>
</comment>
<protein>
    <submittedName>
        <fullName evidence="1">Uncharacterized protein</fullName>
    </submittedName>
</protein>
<gene>
    <name evidence="1" type="ORF">NCTC11967_01264</name>
</gene>
<dbReference type="RefSeq" id="WP_051860931.1">
    <property type="nucleotide sequence ID" value="NZ_UAVL01000002.1"/>
</dbReference>
<evidence type="ECO:0000313" key="1">
    <source>
        <dbReference type="EMBL" id="SQA62291.1"/>
    </source>
</evidence>
<proteinExistence type="predicted"/>
<organism evidence="1 2">
    <name type="scientific">Yokenella regensburgei</name>
    <dbReference type="NCBI Taxonomy" id="158877"/>
    <lineage>
        <taxon>Bacteria</taxon>
        <taxon>Pseudomonadati</taxon>
        <taxon>Pseudomonadota</taxon>
        <taxon>Gammaproteobacteria</taxon>
        <taxon>Enterobacterales</taxon>
        <taxon>Enterobacteriaceae</taxon>
        <taxon>Yokenella</taxon>
    </lineage>
</organism>
<dbReference type="Proteomes" id="UP000251313">
    <property type="component" value="Unassembled WGS sequence"/>
</dbReference>
<name>A0AB38FTE5_9ENTR</name>
<accession>A0AB38FTE5</accession>
<evidence type="ECO:0000313" key="2">
    <source>
        <dbReference type="Proteomes" id="UP000251313"/>
    </source>
</evidence>
<sequence>MRNKQGNCFSGGASLTDKFIQEIRHVAEKNFVLYFHRQLNGIEAVVPETDIQKLESGEYDANLVEGLRLVAALWHGMQIEVLTLTDEQNLSLWRWVVAAVYVCEMFDTNGSVEVKNAQGEPEEVTIYAGEQGAIVIYPCSERFALANHIDGLAYEMFPANKAPEMAAAIYRSMVDINPVTGIDMSKEGLDGMALLHDSFIETLKTEGIPAAPVAH</sequence>
<reference evidence="1 2" key="1">
    <citation type="submission" date="2018-06" db="EMBL/GenBank/DDBJ databases">
        <authorList>
            <consortium name="Pathogen Informatics"/>
            <person name="Doyle S."/>
        </authorList>
    </citation>
    <scope>NUCLEOTIDE SEQUENCE [LARGE SCALE GENOMIC DNA]</scope>
    <source>
        <strain evidence="1 2">NCTC11967</strain>
    </source>
</reference>
<dbReference type="AlphaFoldDB" id="A0AB38FTE5"/>
<dbReference type="EMBL" id="UAVL01000002">
    <property type="protein sequence ID" value="SQA62291.1"/>
    <property type="molecule type" value="Genomic_DNA"/>
</dbReference>